<evidence type="ECO:0000313" key="1">
    <source>
        <dbReference type="EMBL" id="CAF4937779.1"/>
    </source>
</evidence>
<evidence type="ECO:0000313" key="2">
    <source>
        <dbReference type="Proteomes" id="UP000663880"/>
    </source>
</evidence>
<name>A0A821X7W7_9NEOP</name>
<keyword evidence="2" id="KW-1185">Reference proteome</keyword>
<dbReference type="OrthoDB" id="7906189at2759"/>
<proteinExistence type="predicted"/>
<dbReference type="EMBL" id="CAJOBZ010000065">
    <property type="protein sequence ID" value="CAF4937779.1"/>
    <property type="molecule type" value="Genomic_DNA"/>
</dbReference>
<sequence>MEHFQAALDPRKQELLEARFLGAKVSAGAVLVESQRVTEFKPARVRMSRWHCTLAEVALPLHPTPLVLENWVKQHTALPHRKRGFGQSCASTNAGQRCD</sequence>
<reference evidence="1" key="1">
    <citation type="submission" date="2021-02" db="EMBL/GenBank/DDBJ databases">
        <authorList>
            <person name="Steward A R."/>
        </authorList>
    </citation>
    <scope>NUCLEOTIDE SEQUENCE</scope>
</reference>
<dbReference type="Proteomes" id="UP000663880">
    <property type="component" value="Unassembled WGS sequence"/>
</dbReference>
<protein>
    <submittedName>
        <fullName evidence="1">Uncharacterized protein</fullName>
    </submittedName>
</protein>
<organism evidence="1 2">
    <name type="scientific">Pieris macdunnoughi</name>
    <dbReference type="NCBI Taxonomy" id="345717"/>
    <lineage>
        <taxon>Eukaryota</taxon>
        <taxon>Metazoa</taxon>
        <taxon>Ecdysozoa</taxon>
        <taxon>Arthropoda</taxon>
        <taxon>Hexapoda</taxon>
        <taxon>Insecta</taxon>
        <taxon>Pterygota</taxon>
        <taxon>Neoptera</taxon>
        <taxon>Endopterygota</taxon>
        <taxon>Lepidoptera</taxon>
        <taxon>Glossata</taxon>
        <taxon>Ditrysia</taxon>
        <taxon>Papilionoidea</taxon>
        <taxon>Pieridae</taxon>
        <taxon>Pierinae</taxon>
        <taxon>Pieris</taxon>
    </lineage>
</organism>
<gene>
    <name evidence="1" type="ORF">PMACD_LOCUS14428</name>
</gene>
<accession>A0A821X7W7</accession>
<comment type="caution">
    <text evidence="1">The sequence shown here is derived from an EMBL/GenBank/DDBJ whole genome shotgun (WGS) entry which is preliminary data.</text>
</comment>
<dbReference type="AlphaFoldDB" id="A0A821X7W7"/>